<dbReference type="Proteomes" id="UP001200741">
    <property type="component" value="Unassembled WGS sequence"/>
</dbReference>
<reference evidence="1 2" key="1">
    <citation type="submission" date="2021-12" db="EMBL/GenBank/DDBJ databases">
        <title>Genome seq of P8.</title>
        <authorList>
            <person name="Seo T."/>
        </authorList>
    </citation>
    <scope>NUCLEOTIDE SEQUENCE [LARGE SCALE GENOMIC DNA]</scope>
    <source>
        <strain evidence="1 2">P8</strain>
    </source>
</reference>
<organism evidence="1 2">
    <name type="scientific">Pelomonas cellulosilytica</name>
    <dbReference type="NCBI Taxonomy" id="2906762"/>
    <lineage>
        <taxon>Bacteria</taxon>
        <taxon>Pseudomonadati</taxon>
        <taxon>Pseudomonadota</taxon>
        <taxon>Betaproteobacteria</taxon>
        <taxon>Burkholderiales</taxon>
        <taxon>Sphaerotilaceae</taxon>
        <taxon>Roseateles</taxon>
    </lineage>
</organism>
<sequence>MATIRTHATAAQLGTSPSDIQRLPTVCQRMGLGSSTIYRLMAQQSFPSAVQLSTRAVGWPKSTIDAWLEARPRQLT</sequence>
<dbReference type="InterPro" id="IPR010260">
    <property type="entry name" value="AlpA"/>
</dbReference>
<dbReference type="PANTHER" id="PTHR36154:SF1">
    <property type="entry name" value="DNA-BINDING TRANSCRIPTIONAL ACTIVATOR ALPA"/>
    <property type="match status" value="1"/>
</dbReference>
<dbReference type="Gene3D" id="1.10.238.160">
    <property type="match status" value="1"/>
</dbReference>
<comment type="caution">
    <text evidence="1">The sequence shown here is derived from an EMBL/GenBank/DDBJ whole genome shotgun (WGS) entry which is preliminary data.</text>
</comment>
<evidence type="ECO:0000313" key="1">
    <source>
        <dbReference type="EMBL" id="MCE4558012.1"/>
    </source>
</evidence>
<proteinExistence type="predicted"/>
<name>A0ABS8Y404_9BURK</name>
<dbReference type="PANTHER" id="PTHR36154">
    <property type="entry name" value="DNA-BINDING TRANSCRIPTIONAL ACTIVATOR ALPA"/>
    <property type="match status" value="1"/>
</dbReference>
<gene>
    <name evidence="1" type="ORF">LXT13_26855</name>
</gene>
<keyword evidence="2" id="KW-1185">Reference proteome</keyword>
<protein>
    <submittedName>
        <fullName evidence="1">AlpA family phage regulatory protein</fullName>
    </submittedName>
</protein>
<dbReference type="EMBL" id="JAJTWU010000015">
    <property type="protein sequence ID" value="MCE4558012.1"/>
    <property type="molecule type" value="Genomic_DNA"/>
</dbReference>
<evidence type="ECO:0000313" key="2">
    <source>
        <dbReference type="Proteomes" id="UP001200741"/>
    </source>
</evidence>
<dbReference type="Pfam" id="PF05930">
    <property type="entry name" value="Phage_AlpA"/>
    <property type="match status" value="1"/>
</dbReference>
<accession>A0ABS8Y404</accession>
<dbReference type="InterPro" id="IPR052931">
    <property type="entry name" value="Prophage_regulatory_activator"/>
</dbReference>
<dbReference type="RefSeq" id="WP_233375407.1">
    <property type="nucleotide sequence ID" value="NZ_JAJTWU010000015.1"/>
</dbReference>